<evidence type="ECO:0000256" key="1">
    <source>
        <dbReference type="ARBA" id="ARBA00007257"/>
    </source>
</evidence>
<keyword evidence="2" id="KW-0134">Cell wall</keyword>
<dbReference type="InterPro" id="IPR019931">
    <property type="entry name" value="LPXTG_anchor"/>
</dbReference>
<gene>
    <name evidence="9" type="ORF">FEZ33_00420</name>
</gene>
<dbReference type="SUPFAM" id="SSF49478">
    <property type="entry name" value="Cna protein B-type domain"/>
    <property type="match status" value="3"/>
</dbReference>
<feature type="chain" id="PRO_5038554264" evidence="7">
    <location>
        <begin position="29"/>
        <end position="1668"/>
    </location>
</feature>
<dbReference type="PROSITE" id="PS50847">
    <property type="entry name" value="GRAM_POS_ANCHORING"/>
    <property type="match status" value="1"/>
</dbReference>
<proteinExistence type="inferred from homology"/>
<feature type="signal peptide" evidence="7">
    <location>
        <begin position="1"/>
        <end position="28"/>
    </location>
</feature>
<dbReference type="EMBL" id="VBSP01000001">
    <property type="protein sequence ID" value="TLQ49486.1"/>
    <property type="molecule type" value="Genomic_DNA"/>
</dbReference>
<dbReference type="InterPro" id="IPR041100">
    <property type="entry name" value="TQ"/>
</dbReference>
<evidence type="ECO:0000256" key="3">
    <source>
        <dbReference type="ARBA" id="ARBA00022525"/>
    </source>
</evidence>
<dbReference type="Pfam" id="PF00746">
    <property type="entry name" value="Gram_pos_anchor"/>
    <property type="match status" value="1"/>
</dbReference>
<keyword evidence="6" id="KW-1133">Transmembrane helix</keyword>
<dbReference type="Pfam" id="PF17802">
    <property type="entry name" value="SpaA"/>
    <property type="match status" value="3"/>
</dbReference>
<dbReference type="Gene3D" id="2.60.40.10">
    <property type="entry name" value="Immunoglobulins"/>
    <property type="match status" value="3"/>
</dbReference>
<evidence type="ECO:0000256" key="4">
    <source>
        <dbReference type="ARBA" id="ARBA00022729"/>
    </source>
</evidence>
<organism evidence="9 10">
    <name type="scientific">Ruoffia tabacinasalis</name>
    <dbReference type="NCBI Taxonomy" id="87458"/>
    <lineage>
        <taxon>Bacteria</taxon>
        <taxon>Bacillati</taxon>
        <taxon>Bacillota</taxon>
        <taxon>Bacilli</taxon>
        <taxon>Lactobacillales</taxon>
        <taxon>Aerococcaceae</taxon>
        <taxon>Ruoffia</taxon>
    </lineage>
</organism>
<dbReference type="PANTHER" id="PTHR36108">
    <property type="entry name" value="COLOSSIN-B-RELATED"/>
    <property type="match status" value="1"/>
</dbReference>
<dbReference type="Gene3D" id="2.60.40.3930">
    <property type="match status" value="7"/>
</dbReference>
<keyword evidence="5" id="KW-0572">Peptidoglycan-anchor</keyword>
<evidence type="ECO:0000256" key="5">
    <source>
        <dbReference type="ARBA" id="ARBA00023088"/>
    </source>
</evidence>
<comment type="caution">
    <text evidence="9">The sequence shown here is derived from an EMBL/GenBank/DDBJ whole genome shotgun (WGS) entry which is preliminary data.</text>
</comment>
<feature type="transmembrane region" description="Helical" evidence="6">
    <location>
        <begin position="1643"/>
        <end position="1661"/>
    </location>
</feature>
<keyword evidence="3" id="KW-0964">Secreted</keyword>
<evidence type="ECO:0000256" key="2">
    <source>
        <dbReference type="ARBA" id="ARBA00022512"/>
    </source>
</evidence>
<dbReference type="PANTHER" id="PTHR36108:SF13">
    <property type="entry name" value="COLOSSIN-B-RELATED"/>
    <property type="match status" value="1"/>
</dbReference>
<evidence type="ECO:0000259" key="8">
    <source>
        <dbReference type="PROSITE" id="PS50847"/>
    </source>
</evidence>
<keyword evidence="6" id="KW-0812">Transmembrane</keyword>
<reference evidence="9 10" key="1">
    <citation type="submission" date="2019-05" db="EMBL/GenBank/DDBJ databases">
        <title>The metagenome of a microbial culture collection derived from dairy environment covers the genomic content of the human microbiome.</title>
        <authorList>
            <person name="Roder T."/>
            <person name="Wuthrich D."/>
            <person name="Sattari Z."/>
            <person name="Von Ah U."/>
            <person name="Bar C."/>
            <person name="Ronchi F."/>
            <person name="Macpherson A.J."/>
            <person name="Ganal-Vonarburg S.C."/>
            <person name="Bruggmann R."/>
            <person name="Vergeres G."/>
        </authorList>
    </citation>
    <scope>NUCLEOTIDE SEQUENCE [LARGE SCALE GENOMIC DNA]</scope>
    <source>
        <strain evidence="9 10">FAM 24227</strain>
    </source>
</reference>
<sequence>MGKYNKIKTIAVLTVMSLGLFFSPDLVGATTLTDDPIETPSVTAPEISLEVIEPILEVAEELKIDNSEADSEARLIEEARLAEEARLIEEARLAEEARLIEEARLAEEARLIEEARLAEEARLIEEARVAEEARLIEEARLAEEARLIEEARLAEEAKLIEEARLAEEAKLIKESKDEQDKKDKETLEKYSEQFNISLDNLKLVRSSDGKYAEIMNTSTSNGILTNASGTKIGTVYYGREQLTSYWDDLYVLEINGDVVFCIEPMTPWTGGTYYEGTEFPDGTVVLDNLAPLYPADAAGKVEIDSVKRLKIEQIVQFGYNQQMSNQNYAFTQSYIWEILGVNLDTSRGYLAQNYNAFLNWKDQVDTKITNHKSTPSWNNGNVSLKKGESITLNDTYNVLDKLLLPTSWNGFTFEKLSSSQLKVTAGENAVNGRYNFMPDLTKLPDAVSLIYRSPGQQTFGRLNFLDPVRAILNFNLLASSGELELNKITTDGHALADTEFQIVDSNGNVVATKTTDSNGYLSVKDLEAGEYSIRETKTPTGYVLNTESISVLIEAGKKASVEFINKVQKGLIEIAKVSRKNGSTMINDSYTLAGAEFGVFQGTQQVGTIITDADGKGILGNLNLGSYILRELKAPNGFTLNTQEFLVNLVSTNHTQEVFSQLVTIENDEQLGTIKVVKKDEETGQSLANAEFNVLDNAGNVVDTITTNASGEAVSKALPLGKYTLVEVKAPNGYQLDKTPSAFELLYGAQTQAVVQVIRELTNTDVPPTIGTTATTGDGKVTDALEKVTIVDEVQYDKLVIGKEYTVNGVLMDKSTNKPLLINGKQIRQTVTFIADEVKGSINLSFTFNASALQGKEVVVFEDLVRNGKVVASHADIEDQNQTVKFTKPTIKTTATNQDDGGKVLDALKEVVIKDVVEYKDLIVGKWYEVMGHLRDKATGEKVLVDGKEVTSNVKFQAEKSAGFIDLLFKLNASALQGKEVVVFEDLYREGTLLTSHADINDLGQTVKFTKPTIKTTATNQDDGGKVLDALKEVVIKDVVEYKDLIVGKWYEVMGHLRDKATGEKVLVDGKEVTSNVKFQAEKSAGFIDLLFKLNASALQGKEVVVFEDLYREGTLLTSHADINDLGQTVRFTKPKLQTEAKYEDGLKETNPLEKVTIIDTVSYQDLIIGKKYTVDGVLMDKATNKPLLVDGKEIRSTLTFTARQANGSVEIFFDIPAHLLRGKEIVVFEDLIREGQELAFHRDIEDKKQTIIVNDPKIGTTATSKDGGKLVDPLKEVTLVDKVTYNNLVVGKKYVINGVLMDKSSGLELLINDKNVTSTLEFIAEQASGFVNLEFIFNATNLKGKELVVFESLVNEEQEIVTHNDINDKGQTVRVTKPILQTEAKYDDGLKETDPNQIATIIDTVSYKDLIIGKKYTVDGVLMDKATNKPLLVDGKEIRSTLTFTARQANGSVEIFFDIPAHLLRGREIVVFEDLIREGQELAFHRDIEDEKQTVIVNNPRIETDATINGEKIIIGSGAFTIEDLIKYFDLIPGKKYTINGWLVNKATGEPIFVDGEQLIVSLELVPETKDGEVIMSFNLPNGEIFWDTSLVVFQELISEKGDIIVEHQDIDNERQTVTIASPPITPSGPRLPNTGEASSNTFYLITILILSVGLVLISYERKEKNK</sequence>
<evidence type="ECO:0000313" key="10">
    <source>
        <dbReference type="Proteomes" id="UP000306420"/>
    </source>
</evidence>
<dbReference type="InterPro" id="IPR041033">
    <property type="entry name" value="SpaA_PFL_dom_1"/>
</dbReference>
<dbReference type="InterPro" id="IPR013783">
    <property type="entry name" value="Ig-like_fold"/>
</dbReference>
<evidence type="ECO:0000313" key="9">
    <source>
        <dbReference type="EMBL" id="TLQ49486.1"/>
    </source>
</evidence>
<dbReference type="NCBIfam" id="TIGR01167">
    <property type="entry name" value="LPXTG_anchor"/>
    <property type="match status" value="1"/>
</dbReference>
<dbReference type="Proteomes" id="UP000306420">
    <property type="component" value="Unassembled WGS sequence"/>
</dbReference>
<dbReference type="RefSeq" id="WP_138403408.1">
    <property type="nucleotide sequence ID" value="NZ_VBSP01000001.1"/>
</dbReference>
<evidence type="ECO:0000256" key="7">
    <source>
        <dbReference type="SAM" id="SignalP"/>
    </source>
</evidence>
<dbReference type="NCBIfam" id="NF033903">
    <property type="entry name" value="VaFE_rpt"/>
    <property type="match status" value="7"/>
</dbReference>
<name>A0A5R9EM63_9LACT</name>
<accession>A0A5R9EM63</accession>
<protein>
    <submittedName>
        <fullName evidence="9">LPXTG cell wall anchor domain-containing protein</fullName>
    </submittedName>
</protein>
<dbReference type="OrthoDB" id="2216808at2"/>
<dbReference type="Pfam" id="PF18202">
    <property type="entry name" value="TQ"/>
    <property type="match status" value="7"/>
</dbReference>
<keyword evidence="6" id="KW-0472">Membrane</keyword>
<evidence type="ECO:0000256" key="6">
    <source>
        <dbReference type="SAM" id="Phobius"/>
    </source>
</evidence>
<keyword evidence="4 7" id="KW-0732">Signal</keyword>
<feature type="domain" description="Gram-positive cocci surface proteins LPxTG" evidence="8">
    <location>
        <begin position="1633"/>
        <end position="1668"/>
    </location>
</feature>
<comment type="similarity">
    <text evidence="1">Belongs to the serine-aspartate repeat-containing protein (SDr) family.</text>
</comment>